<feature type="region of interest" description="Disordered" evidence="1">
    <location>
        <begin position="14"/>
        <end position="57"/>
    </location>
</feature>
<evidence type="ECO:0000256" key="1">
    <source>
        <dbReference type="SAM" id="MobiDB-lite"/>
    </source>
</evidence>
<reference evidence="2" key="1">
    <citation type="submission" date="2023-06" db="EMBL/GenBank/DDBJ databases">
        <authorList>
            <person name="Delattre M."/>
        </authorList>
    </citation>
    <scope>NUCLEOTIDE SEQUENCE</scope>
    <source>
        <strain evidence="2">AF72</strain>
    </source>
</reference>
<organism evidence="2 3">
    <name type="scientific">Mesorhabditis spiculigera</name>
    <dbReference type="NCBI Taxonomy" id="96644"/>
    <lineage>
        <taxon>Eukaryota</taxon>
        <taxon>Metazoa</taxon>
        <taxon>Ecdysozoa</taxon>
        <taxon>Nematoda</taxon>
        <taxon>Chromadorea</taxon>
        <taxon>Rhabditida</taxon>
        <taxon>Rhabditina</taxon>
        <taxon>Rhabditomorpha</taxon>
        <taxon>Rhabditoidea</taxon>
        <taxon>Rhabditidae</taxon>
        <taxon>Mesorhabditinae</taxon>
        <taxon>Mesorhabditis</taxon>
    </lineage>
</organism>
<evidence type="ECO:0000313" key="2">
    <source>
        <dbReference type="EMBL" id="CAJ0584430.1"/>
    </source>
</evidence>
<feature type="non-terminal residue" evidence="2">
    <location>
        <position position="94"/>
    </location>
</feature>
<evidence type="ECO:0000313" key="3">
    <source>
        <dbReference type="Proteomes" id="UP001177023"/>
    </source>
</evidence>
<proteinExistence type="predicted"/>
<gene>
    <name evidence="2" type="ORF">MSPICULIGERA_LOCUS22487</name>
</gene>
<name>A0AA36DDT6_9BILA</name>
<feature type="compositionally biased region" description="Polar residues" evidence="1">
    <location>
        <begin position="43"/>
        <end position="57"/>
    </location>
</feature>
<protein>
    <submittedName>
        <fullName evidence="2">Uncharacterized protein</fullName>
    </submittedName>
</protein>
<sequence>MDFLSACFRFWCTKDPAPKTDQSARTPEVSSPKASSPGPPPLTQSQQDEQMAEDTMNNLTVRSIQQMVKQRGDIYGGDFGRVRITKAQLDGEKS</sequence>
<dbReference type="Proteomes" id="UP001177023">
    <property type="component" value="Unassembled WGS sequence"/>
</dbReference>
<keyword evidence="3" id="KW-1185">Reference proteome</keyword>
<dbReference type="AlphaFoldDB" id="A0AA36DDT6"/>
<feature type="compositionally biased region" description="Polar residues" evidence="1">
    <location>
        <begin position="20"/>
        <end position="29"/>
    </location>
</feature>
<accession>A0AA36DDT6</accession>
<dbReference type="EMBL" id="CATQJA010002695">
    <property type="protein sequence ID" value="CAJ0584430.1"/>
    <property type="molecule type" value="Genomic_DNA"/>
</dbReference>
<comment type="caution">
    <text evidence="2">The sequence shown here is derived from an EMBL/GenBank/DDBJ whole genome shotgun (WGS) entry which is preliminary data.</text>
</comment>